<evidence type="ECO:0000313" key="2">
    <source>
        <dbReference type="EMBL" id="CAA9544260.1"/>
    </source>
</evidence>
<feature type="non-terminal residue" evidence="2">
    <location>
        <position position="57"/>
    </location>
</feature>
<accession>A0A6J4U926</accession>
<dbReference type="EMBL" id="CADCWM010000087">
    <property type="protein sequence ID" value="CAA9544260.1"/>
    <property type="molecule type" value="Genomic_DNA"/>
</dbReference>
<organism evidence="2">
    <name type="scientific">uncultured Thermomicrobiales bacterium</name>
    <dbReference type="NCBI Taxonomy" id="1645740"/>
    <lineage>
        <taxon>Bacteria</taxon>
        <taxon>Pseudomonadati</taxon>
        <taxon>Thermomicrobiota</taxon>
        <taxon>Thermomicrobia</taxon>
        <taxon>Thermomicrobiales</taxon>
        <taxon>environmental samples</taxon>
    </lineage>
</organism>
<protein>
    <submittedName>
        <fullName evidence="2">Uncharacterized protein</fullName>
    </submittedName>
</protein>
<reference evidence="2" key="1">
    <citation type="submission" date="2020-02" db="EMBL/GenBank/DDBJ databases">
        <authorList>
            <person name="Meier V. D."/>
        </authorList>
    </citation>
    <scope>NUCLEOTIDE SEQUENCE</scope>
    <source>
        <strain evidence="2">AVDCRST_MAG88</strain>
    </source>
</reference>
<proteinExistence type="predicted"/>
<name>A0A6J4U926_9BACT</name>
<gene>
    <name evidence="2" type="ORF">AVDCRST_MAG88-268</name>
</gene>
<keyword evidence="1" id="KW-1133">Transmembrane helix</keyword>
<keyword evidence="1" id="KW-0472">Membrane</keyword>
<keyword evidence="1" id="KW-0812">Transmembrane</keyword>
<sequence length="57" mass="5510">MDQRRKAQPGTRRGALATARRALASDTALGARVAAALAGPTAVGAVGGAGLALLAGR</sequence>
<evidence type="ECO:0000256" key="1">
    <source>
        <dbReference type="SAM" id="Phobius"/>
    </source>
</evidence>
<feature type="transmembrane region" description="Helical" evidence="1">
    <location>
        <begin position="34"/>
        <end position="55"/>
    </location>
</feature>
<dbReference type="AlphaFoldDB" id="A0A6J4U926"/>